<dbReference type="Pfam" id="PF01029">
    <property type="entry name" value="NusB"/>
    <property type="match status" value="1"/>
</dbReference>
<accession>A0A2K2UDM0</accession>
<dbReference type="OrthoDB" id="9810297at2"/>
<dbReference type="GO" id="GO:0008173">
    <property type="term" value="F:RNA methyltransferase activity"/>
    <property type="evidence" value="ECO:0007669"/>
    <property type="project" value="InterPro"/>
</dbReference>
<evidence type="ECO:0000313" key="8">
    <source>
        <dbReference type="EMBL" id="PNV68342.1"/>
    </source>
</evidence>
<dbReference type="InterPro" id="IPR001678">
    <property type="entry name" value="MeTrfase_RsmB-F_NOP2_dom"/>
</dbReference>
<dbReference type="InterPro" id="IPR023267">
    <property type="entry name" value="RCMT"/>
</dbReference>
<dbReference type="PANTHER" id="PTHR22807:SF53">
    <property type="entry name" value="RIBOSOMAL RNA SMALL SUBUNIT METHYLTRANSFERASE B-RELATED"/>
    <property type="match status" value="1"/>
</dbReference>
<dbReference type="InterPro" id="IPR035926">
    <property type="entry name" value="NusB-like_sf"/>
</dbReference>
<keyword evidence="2 5" id="KW-0808">Transferase</keyword>
<name>A0A2K2UDM0_9ACTN</name>
<dbReference type="AlphaFoldDB" id="A0A2K2UDM0"/>
<evidence type="ECO:0000256" key="5">
    <source>
        <dbReference type="PROSITE-ProRule" id="PRU01023"/>
    </source>
</evidence>
<gene>
    <name evidence="8" type="ORF">C2L71_03550</name>
</gene>
<feature type="binding site" evidence="5">
    <location>
        <position position="381"/>
    </location>
    <ligand>
        <name>S-adenosyl-L-methionine</name>
        <dbReference type="ChEBI" id="CHEBI:59789"/>
    </ligand>
</feature>
<dbReference type="Gene3D" id="3.40.50.150">
    <property type="entry name" value="Vaccinia Virus protein VP39"/>
    <property type="match status" value="1"/>
</dbReference>
<dbReference type="SUPFAM" id="SSF48013">
    <property type="entry name" value="NusB-like"/>
    <property type="match status" value="1"/>
</dbReference>
<evidence type="ECO:0000256" key="2">
    <source>
        <dbReference type="ARBA" id="ARBA00022679"/>
    </source>
</evidence>
<dbReference type="GO" id="GO:0003723">
    <property type="term" value="F:RNA binding"/>
    <property type="evidence" value="ECO:0007669"/>
    <property type="project" value="UniProtKB-UniRule"/>
</dbReference>
<dbReference type="PANTHER" id="PTHR22807">
    <property type="entry name" value="NOP2 YEAST -RELATED NOL1/NOP2/FMU SUN DOMAIN-CONTAINING"/>
    <property type="match status" value="1"/>
</dbReference>
<dbReference type="EMBL" id="PPEK01000002">
    <property type="protein sequence ID" value="PNV68342.1"/>
    <property type="molecule type" value="Genomic_DNA"/>
</dbReference>
<evidence type="ECO:0000256" key="6">
    <source>
        <dbReference type="SAM" id="MobiDB-lite"/>
    </source>
</evidence>
<dbReference type="Pfam" id="PF01189">
    <property type="entry name" value="Methyltr_RsmB-F"/>
    <property type="match status" value="1"/>
</dbReference>
<dbReference type="PROSITE" id="PS51686">
    <property type="entry name" value="SAM_MT_RSMB_NOP"/>
    <property type="match status" value="1"/>
</dbReference>
<evidence type="ECO:0000313" key="9">
    <source>
        <dbReference type="Proteomes" id="UP000236197"/>
    </source>
</evidence>
<evidence type="ECO:0000256" key="4">
    <source>
        <dbReference type="ARBA" id="ARBA00022884"/>
    </source>
</evidence>
<organism evidence="8 9">
    <name type="scientific">Enteroscipio rubneri</name>
    <dbReference type="NCBI Taxonomy" id="2070686"/>
    <lineage>
        <taxon>Bacteria</taxon>
        <taxon>Bacillati</taxon>
        <taxon>Actinomycetota</taxon>
        <taxon>Coriobacteriia</taxon>
        <taxon>Eggerthellales</taxon>
        <taxon>Eggerthellaceae</taxon>
        <taxon>Enteroscipio</taxon>
    </lineage>
</organism>
<evidence type="ECO:0000259" key="7">
    <source>
        <dbReference type="PROSITE" id="PS51686"/>
    </source>
</evidence>
<feature type="region of interest" description="Disordered" evidence="6">
    <location>
        <begin position="1"/>
        <end position="43"/>
    </location>
</feature>
<feature type="binding site" evidence="5">
    <location>
        <position position="335"/>
    </location>
    <ligand>
        <name>S-adenosyl-L-methionine</name>
        <dbReference type="ChEBI" id="CHEBI:59789"/>
    </ligand>
</feature>
<feature type="domain" description="SAM-dependent MTase RsmB/NOP-type" evidence="7">
    <location>
        <begin position="208"/>
        <end position="488"/>
    </location>
</feature>
<keyword evidence="4 5" id="KW-0694">RNA-binding</keyword>
<dbReference type="Pfam" id="PF22458">
    <property type="entry name" value="RsmF-B_ferredox"/>
    <property type="match status" value="1"/>
</dbReference>
<evidence type="ECO:0000256" key="1">
    <source>
        <dbReference type="ARBA" id="ARBA00022603"/>
    </source>
</evidence>
<dbReference type="InterPro" id="IPR049560">
    <property type="entry name" value="MeTrfase_RsmB-F_NOP2_cat"/>
</dbReference>
<keyword evidence="9" id="KW-1185">Reference proteome</keyword>
<comment type="caution">
    <text evidence="8">The sequence shown here is derived from an EMBL/GenBank/DDBJ whole genome shotgun (WGS) entry which is preliminary data.</text>
</comment>
<dbReference type="InterPro" id="IPR029063">
    <property type="entry name" value="SAM-dependent_MTases_sf"/>
</dbReference>
<dbReference type="GO" id="GO:0001510">
    <property type="term" value="P:RNA methylation"/>
    <property type="evidence" value="ECO:0007669"/>
    <property type="project" value="InterPro"/>
</dbReference>
<keyword evidence="3 5" id="KW-0949">S-adenosyl-L-methionine</keyword>
<reference evidence="9" key="1">
    <citation type="submission" date="2018-01" db="EMBL/GenBank/DDBJ databases">
        <title>Rubneribacter badeniensis gen. nov., sp. nov., and Colonibacter rubneri, gen. nov., sp. nov., WGS of new members of the Eggerthellaceae.</title>
        <authorList>
            <person name="Danylec N."/>
            <person name="Stoll D.A."/>
            <person name="Doetsch A."/>
            <person name="Kulling S.E."/>
            <person name="Huch M."/>
        </authorList>
    </citation>
    <scope>NUCLEOTIDE SEQUENCE [LARGE SCALE GENOMIC DNA]</scope>
    <source>
        <strain evidence="9">ResAG-96</strain>
    </source>
</reference>
<feature type="compositionally biased region" description="Basic and acidic residues" evidence="6">
    <location>
        <begin position="1"/>
        <end position="14"/>
    </location>
</feature>
<comment type="caution">
    <text evidence="5">Lacks conserved residue(s) required for the propagation of feature annotation.</text>
</comment>
<dbReference type="InterPro" id="IPR006027">
    <property type="entry name" value="NusB_RsmB_TIM44"/>
</dbReference>
<dbReference type="SUPFAM" id="SSF53335">
    <property type="entry name" value="S-adenosyl-L-methionine-dependent methyltransferases"/>
    <property type="match status" value="1"/>
</dbReference>
<dbReference type="InterPro" id="IPR054728">
    <property type="entry name" value="RsmB-like_ferredoxin"/>
</dbReference>
<sequence length="488" mass="52434">MADHRDASRADAPRASRPRGGRPSKSPQDAQRAPRSAMHSKVSPARLAALEAVRLVRERDAFAQDIIAKRIDSSDLEPEDRAFATKLVLGAVSAQGTLDEIVDRALRSPSDVQPDVRDALRLGAYEIVFLDKSPHAAVDQGVELVRSIAPRAAGLANAVLRKIVMLKASFPFGDPARDSEALARLHAFPAWLTRRLVADLGLEDALAFMRASNQPAPLFVAVNAVKTCDEDVLAVFEKAGEGIEPASIGEVSVPGCYLVSDGRSLLVPELRRLLAQGRLLVSDAASQLVASSVLPEIKPGSFLEIGAGRATKTILLQSDACRTYGAQIERYATLDNHEFKTRILLDRVAQYDVRVSEALTGNALNLGAVVGERLFDAVFVDAPCSGLGTLRRHPEIRWRLKPESIASFARTQLALLEEAAGHVARGGILAYATCTVTNEENSGVVQSFLSSEAGARFKLVPIAGRSCVATRLLAGSSDAHFAVRFIRT</sequence>
<dbReference type="Gene3D" id="1.10.940.10">
    <property type="entry name" value="NusB-like"/>
    <property type="match status" value="1"/>
</dbReference>
<keyword evidence="1 5" id="KW-0489">Methyltransferase</keyword>
<dbReference type="PRINTS" id="PR02008">
    <property type="entry name" value="RCMTFAMILY"/>
</dbReference>
<proteinExistence type="inferred from homology"/>
<evidence type="ECO:0000256" key="3">
    <source>
        <dbReference type="ARBA" id="ARBA00022691"/>
    </source>
</evidence>
<feature type="active site" description="Nucleophile" evidence="5">
    <location>
        <position position="434"/>
    </location>
</feature>
<dbReference type="Proteomes" id="UP000236197">
    <property type="component" value="Unassembled WGS sequence"/>
</dbReference>
<dbReference type="GO" id="GO:0006355">
    <property type="term" value="P:regulation of DNA-templated transcription"/>
    <property type="evidence" value="ECO:0007669"/>
    <property type="project" value="InterPro"/>
</dbReference>
<protein>
    <submittedName>
        <fullName evidence="8">Antitermination protein NusB</fullName>
    </submittedName>
</protein>
<comment type="similarity">
    <text evidence="5">Belongs to the class I-like SAM-binding methyltransferase superfamily. RsmB/NOP family.</text>
</comment>